<evidence type="ECO:0000313" key="7">
    <source>
        <dbReference type="Proteomes" id="UP001628281"/>
    </source>
</evidence>
<dbReference type="Proteomes" id="UP000325333">
    <property type="component" value="Unassembled WGS sequence"/>
</dbReference>
<dbReference type="OrthoDB" id="287587at2"/>
<dbReference type="RefSeq" id="WP_014239838.1">
    <property type="nucleotide sequence ID" value="NZ_CP007793.1"/>
</dbReference>
<evidence type="ECO:0000313" key="4">
    <source>
        <dbReference type="EMBL" id="MFL7904974.1"/>
    </source>
</evidence>
<dbReference type="PANTHER" id="PTHR14021:SF15">
    <property type="entry name" value="IRON-SULFUR CLUSTER CO-CHAPERONE PROTEIN HSCB"/>
    <property type="match status" value="1"/>
</dbReference>
<evidence type="ECO:0000313" key="2">
    <source>
        <dbReference type="EMBL" id="AIB12273.1"/>
    </source>
</evidence>
<evidence type="ECO:0000313" key="3">
    <source>
        <dbReference type="EMBL" id="KAA1056185.1"/>
    </source>
</evidence>
<evidence type="ECO:0000313" key="5">
    <source>
        <dbReference type="Proteomes" id="UP000027186"/>
    </source>
</evidence>
<dbReference type="GO" id="GO:0044571">
    <property type="term" value="P:[2Fe-2S] cluster assembly"/>
    <property type="evidence" value="ECO:0007669"/>
    <property type="project" value="InterPro"/>
</dbReference>
<feature type="region of interest" description="Disordered" evidence="1">
    <location>
        <begin position="1"/>
        <end position="21"/>
    </location>
</feature>
<proteinExistence type="predicted"/>
<protein>
    <submittedName>
        <fullName evidence="2">Molecular chaperone DnaJ</fullName>
    </submittedName>
</protein>
<accession>A0A060DMI6</accession>
<name>A0A060DMI6_9PROT</name>
<dbReference type="GO" id="GO:0051087">
    <property type="term" value="F:protein-folding chaperone binding"/>
    <property type="evidence" value="ECO:0007669"/>
    <property type="project" value="InterPro"/>
</dbReference>
<gene>
    <name evidence="2" type="ORF">ABAZ39_09745</name>
    <name evidence="4" type="ORF">ACJ41P_27855</name>
    <name evidence="3" type="ORF">FH063_004333</name>
</gene>
<reference evidence="2 5" key="1">
    <citation type="journal article" date="2014" name="Genome Announc.">
        <title>Complete Genome Sequence of the Model Rhizosphere Strain Azospirillum brasilense Az39, Successfully Applied in Agriculture.</title>
        <authorList>
            <person name="Rivera D."/>
            <person name="Revale S."/>
            <person name="Molina R."/>
            <person name="Gualpa J."/>
            <person name="Puente M."/>
            <person name="Maroniche G."/>
            <person name="Paris G."/>
            <person name="Baker D."/>
            <person name="Clavijo B."/>
            <person name="McLay K."/>
            <person name="Spaepen S."/>
            <person name="Perticari A."/>
            <person name="Vazquez M."/>
            <person name="Wisniewski-Dye F."/>
            <person name="Watkins C."/>
            <person name="Martinez-Abarca F."/>
            <person name="Vanderleyden J."/>
            <person name="Cassan F."/>
        </authorList>
    </citation>
    <scope>NUCLEOTIDE SEQUENCE [LARGE SCALE GENOMIC DNA]</scope>
    <source>
        <strain evidence="2 5">Az39</strain>
    </source>
</reference>
<evidence type="ECO:0000313" key="6">
    <source>
        <dbReference type="Proteomes" id="UP000325333"/>
    </source>
</evidence>
<reference evidence="4 7" key="3">
    <citation type="submission" date="2024-11" db="EMBL/GenBank/DDBJ databases">
        <title>Draft genome sequences of two bacteria associated to sugarcane roots in Colombia.</title>
        <authorList>
            <person name="Pardo-Diaz S."/>
            <person name="Masmela-Mendoza J."/>
            <person name="Delgadillo-Duran P."/>
            <person name="Bautista E.J."/>
            <person name="Rojas-Tapias D.F."/>
        </authorList>
    </citation>
    <scope>NUCLEOTIDE SEQUENCE [LARGE SCALE GENOMIC DNA]</scope>
    <source>
        <strain evidence="4 7">Ap18</strain>
    </source>
</reference>
<dbReference type="EMBL" id="VEWN01000004">
    <property type="protein sequence ID" value="KAA1056185.1"/>
    <property type="molecule type" value="Genomic_DNA"/>
</dbReference>
<dbReference type="Proteomes" id="UP001628281">
    <property type="component" value="Unassembled WGS sequence"/>
</dbReference>
<dbReference type="PANTHER" id="PTHR14021">
    <property type="entry name" value="IRON-SULFUR CLUSTER CO-CHAPERONE PROTEIN HSCB"/>
    <property type="match status" value="1"/>
</dbReference>
<dbReference type="InterPro" id="IPR036869">
    <property type="entry name" value="J_dom_sf"/>
</dbReference>
<keyword evidence="7" id="KW-1185">Reference proteome</keyword>
<dbReference type="EMBL" id="JBJLSN010000062">
    <property type="protein sequence ID" value="MFL7904974.1"/>
    <property type="molecule type" value="Genomic_DNA"/>
</dbReference>
<organism evidence="2 5">
    <name type="scientific">Azospirillum argentinense</name>
    <dbReference type="NCBI Taxonomy" id="2970906"/>
    <lineage>
        <taxon>Bacteria</taxon>
        <taxon>Pseudomonadati</taxon>
        <taxon>Pseudomonadota</taxon>
        <taxon>Alphaproteobacteria</taxon>
        <taxon>Rhodospirillales</taxon>
        <taxon>Azospirillaceae</taxon>
        <taxon>Azospirillum</taxon>
    </lineage>
</organism>
<dbReference type="SUPFAM" id="SSF46565">
    <property type="entry name" value="Chaperone J-domain"/>
    <property type="match status" value="1"/>
</dbReference>
<accession>A0A5B0KW45</accession>
<evidence type="ECO:0000256" key="1">
    <source>
        <dbReference type="SAM" id="MobiDB-lite"/>
    </source>
</evidence>
<dbReference type="GO" id="GO:0001671">
    <property type="term" value="F:ATPase activator activity"/>
    <property type="evidence" value="ECO:0007669"/>
    <property type="project" value="InterPro"/>
</dbReference>
<dbReference type="InterPro" id="IPR004640">
    <property type="entry name" value="HscB"/>
</dbReference>
<dbReference type="EMBL" id="CP007793">
    <property type="protein sequence ID" value="AIB12273.1"/>
    <property type="molecule type" value="Genomic_DNA"/>
</dbReference>
<dbReference type="Gene3D" id="1.10.287.110">
    <property type="entry name" value="DnaJ domain"/>
    <property type="match status" value="1"/>
</dbReference>
<dbReference type="Proteomes" id="UP000027186">
    <property type="component" value="Chromosome"/>
</dbReference>
<dbReference type="KEGG" id="abq:ABAZ39_09745"/>
<reference evidence="3 6" key="2">
    <citation type="submission" date="2019-07" db="EMBL/GenBank/DDBJ databases">
        <title>Genome sequencing of the stress-tolerant strain Azospirillum brasilense Az19.</title>
        <authorList>
            <person name="Maroniche G.A."/>
            <person name="Garcia J.E."/>
            <person name="Pagnussat L."/>
            <person name="Amenta M."/>
            <person name="Creus C.M."/>
        </authorList>
    </citation>
    <scope>NUCLEOTIDE SEQUENCE [LARGE SCALE GENOMIC DNA]</scope>
    <source>
        <strain evidence="3 6">Az19</strain>
    </source>
</reference>
<sequence length="221" mass="23940">MTTSDSGPPRFPKGESPKGIAGTIDGDLEPCWLCGRSVAARAMFCHSCGAVQAPRPLDHFSRLGLERRFDIEPEALARQHAGFSRAMDPERFAARGARQQANARAQADALGEAHETLRDPVRRARYLLDLLDAPAAALTAEEDEEVTALADRLNGAPDAAAVDRLAQDIGQRVESCIKYLAIAFRNGQTDNAARILARLERLEALAAESRTRRSGLAPKTL</sequence>
<dbReference type="AlphaFoldDB" id="A0A060DMI6"/>